<sequence length="121" mass="14569">MRERTVCTIHKKIGSIWPRYNFRNQFLHYPNFRIAENYSVEYRFSFNLKEFRDTIREPNHTHSIYLDDFFFVREQTRVVCMSAPSPGFGFMSNLKRLTVRRMTAVGANNAVSEIRLWFSFL</sequence>
<proteinExistence type="predicted"/>
<name>A0AAV4NFH4_CAEEX</name>
<accession>A0AAV4NFH4</accession>
<organism evidence="1 2">
    <name type="scientific">Caerostris extrusa</name>
    <name type="common">Bark spider</name>
    <name type="synonym">Caerostris bankana</name>
    <dbReference type="NCBI Taxonomy" id="172846"/>
    <lineage>
        <taxon>Eukaryota</taxon>
        <taxon>Metazoa</taxon>
        <taxon>Ecdysozoa</taxon>
        <taxon>Arthropoda</taxon>
        <taxon>Chelicerata</taxon>
        <taxon>Arachnida</taxon>
        <taxon>Araneae</taxon>
        <taxon>Araneomorphae</taxon>
        <taxon>Entelegynae</taxon>
        <taxon>Araneoidea</taxon>
        <taxon>Araneidae</taxon>
        <taxon>Caerostris</taxon>
    </lineage>
</organism>
<dbReference type="EMBL" id="BPLR01003259">
    <property type="protein sequence ID" value="GIX82671.1"/>
    <property type="molecule type" value="Genomic_DNA"/>
</dbReference>
<keyword evidence="2" id="KW-1185">Reference proteome</keyword>
<gene>
    <name evidence="1" type="ORF">CEXT_545541</name>
</gene>
<protein>
    <submittedName>
        <fullName evidence="1">Uncharacterized protein</fullName>
    </submittedName>
</protein>
<evidence type="ECO:0000313" key="2">
    <source>
        <dbReference type="Proteomes" id="UP001054945"/>
    </source>
</evidence>
<comment type="caution">
    <text evidence="1">The sequence shown here is derived from an EMBL/GenBank/DDBJ whole genome shotgun (WGS) entry which is preliminary data.</text>
</comment>
<evidence type="ECO:0000313" key="1">
    <source>
        <dbReference type="EMBL" id="GIX82671.1"/>
    </source>
</evidence>
<dbReference type="Proteomes" id="UP001054945">
    <property type="component" value="Unassembled WGS sequence"/>
</dbReference>
<reference evidence="1 2" key="1">
    <citation type="submission" date="2021-06" db="EMBL/GenBank/DDBJ databases">
        <title>Caerostris extrusa draft genome.</title>
        <authorList>
            <person name="Kono N."/>
            <person name="Arakawa K."/>
        </authorList>
    </citation>
    <scope>NUCLEOTIDE SEQUENCE [LARGE SCALE GENOMIC DNA]</scope>
</reference>
<dbReference type="AlphaFoldDB" id="A0AAV4NFH4"/>